<evidence type="ECO:0000313" key="3">
    <source>
        <dbReference type="Proteomes" id="UP000248886"/>
    </source>
</evidence>
<dbReference type="EMBL" id="QKQP01000001">
    <property type="protein sequence ID" value="PZD81771.1"/>
    <property type="molecule type" value="Genomic_DNA"/>
</dbReference>
<name>A0A2W1KR31_ACIFR</name>
<gene>
    <name evidence="2" type="ORF">DN052_01455</name>
</gene>
<dbReference type="RefSeq" id="WP_054608981.1">
    <property type="nucleotide sequence ID" value="NZ_AP025160.1"/>
</dbReference>
<dbReference type="PROSITE" id="PS50943">
    <property type="entry name" value="HTH_CROC1"/>
    <property type="match status" value="1"/>
</dbReference>
<dbReference type="OrthoDB" id="9796786at2"/>
<proteinExistence type="predicted"/>
<dbReference type="PANTHER" id="PTHR40455">
    <property type="entry name" value="ANTITOXIN HIGA"/>
    <property type="match status" value="1"/>
</dbReference>
<dbReference type="GO" id="GO:0006355">
    <property type="term" value="P:regulation of DNA-templated transcription"/>
    <property type="evidence" value="ECO:0007669"/>
    <property type="project" value="InterPro"/>
</dbReference>
<dbReference type="Gene3D" id="1.10.260.40">
    <property type="entry name" value="lambda repressor-like DNA-binding domains"/>
    <property type="match status" value="1"/>
</dbReference>
<dbReference type="InterPro" id="IPR001387">
    <property type="entry name" value="Cro/C1-type_HTH"/>
</dbReference>
<dbReference type="InterPro" id="IPR039060">
    <property type="entry name" value="Antitox_HigA"/>
</dbReference>
<dbReference type="Proteomes" id="UP000248886">
    <property type="component" value="Unassembled WGS sequence"/>
</dbReference>
<evidence type="ECO:0000313" key="2">
    <source>
        <dbReference type="EMBL" id="PZD81771.1"/>
    </source>
</evidence>
<dbReference type="AlphaFoldDB" id="A0A2W1KR31"/>
<sequence length="135" mass="14812">MNTNTSINDAIAHWPHVAPLLQPARTETEYEALVEALDAVLDAGGADESHPMARLADYLGDLVGEWESRDSMPEGATPLEVLRFLMAQHDLKQVDLPEIGSQGVVSEILHGKRTLNLRQARALAERFGVSVQVFL</sequence>
<comment type="caution">
    <text evidence="2">The sequence shown here is derived from an EMBL/GenBank/DDBJ whole genome shotgun (WGS) entry which is preliminary data.</text>
</comment>
<organism evidence="2 3">
    <name type="scientific">Acidithiobacillus ferrooxidans</name>
    <name type="common">Thiobacillus ferrooxidans</name>
    <dbReference type="NCBI Taxonomy" id="920"/>
    <lineage>
        <taxon>Bacteria</taxon>
        <taxon>Pseudomonadati</taxon>
        <taxon>Pseudomonadota</taxon>
        <taxon>Acidithiobacillia</taxon>
        <taxon>Acidithiobacillales</taxon>
        <taxon>Acidithiobacillaceae</taxon>
        <taxon>Acidithiobacillus</taxon>
    </lineage>
</organism>
<dbReference type="PANTHER" id="PTHR40455:SF1">
    <property type="entry name" value="ANTITOXIN HIGA"/>
    <property type="match status" value="1"/>
</dbReference>
<dbReference type="SUPFAM" id="SSF47413">
    <property type="entry name" value="lambda repressor-like DNA-binding domains"/>
    <property type="match status" value="1"/>
</dbReference>
<protein>
    <submittedName>
        <fullName evidence="2">Transcriptional regulator</fullName>
    </submittedName>
</protein>
<reference evidence="2 3" key="1">
    <citation type="submission" date="2018-06" db="EMBL/GenBank/DDBJ databases">
        <title>Draft sequence of Acidithiobacillus ferrooxidans CCM 4253.</title>
        <authorList>
            <person name="Moya-Beltran A."/>
            <person name="Castro M."/>
            <person name="Covarrubias P.C."/>
            <person name="Issotta F."/>
            <person name="Janiczek O."/>
            <person name="Mandl M."/>
            <person name="Kucera J."/>
            <person name="Quatrini R."/>
        </authorList>
    </citation>
    <scope>NUCLEOTIDE SEQUENCE [LARGE SCALE GENOMIC DNA]</scope>
    <source>
        <strain evidence="2 3">CCM 4253</strain>
    </source>
</reference>
<evidence type="ECO:0000259" key="1">
    <source>
        <dbReference type="PROSITE" id="PS50943"/>
    </source>
</evidence>
<dbReference type="GO" id="GO:0001046">
    <property type="term" value="F:core promoter sequence-specific DNA binding"/>
    <property type="evidence" value="ECO:0007669"/>
    <property type="project" value="TreeGrafter"/>
</dbReference>
<dbReference type="SMART" id="SM00530">
    <property type="entry name" value="HTH_XRE"/>
    <property type="match status" value="1"/>
</dbReference>
<dbReference type="InterPro" id="IPR010982">
    <property type="entry name" value="Lambda_DNA-bd_dom_sf"/>
</dbReference>
<accession>A0A2W1KR31</accession>
<feature type="domain" description="HTH cro/C1-type" evidence="1">
    <location>
        <begin position="82"/>
        <end position="134"/>
    </location>
</feature>
<dbReference type="CDD" id="cd00093">
    <property type="entry name" value="HTH_XRE"/>
    <property type="match status" value="1"/>
</dbReference>